<feature type="transmembrane region" description="Helical" evidence="10">
    <location>
        <begin position="136"/>
        <end position="158"/>
    </location>
</feature>
<dbReference type="Pfam" id="PF03471">
    <property type="entry name" value="CorC_HlyC"/>
    <property type="match status" value="1"/>
</dbReference>
<dbReference type="PROSITE" id="PS51371">
    <property type="entry name" value="CBS"/>
    <property type="match status" value="2"/>
</dbReference>
<dbReference type="InterPro" id="IPR005170">
    <property type="entry name" value="Transptr-assoc_dom"/>
</dbReference>
<evidence type="ECO:0000259" key="12">
    <source>
        <dbReference type="PROSITE" id="PS51846"/>
    </source>
</evidence>
<dbReference type="SUPFAM" id="SSF56176">
    <property type="entry name" value="FAD-binding/transporter-associated domain-like"/>
    <property type="match status" value="1"/>
</dbReference>
<dbReference type="GO" id="GO:0005886">
    <property type="term" value="C:plasma membrane"/>
    <property type="evidence" value="ECO:0007669"/>
    <property type="project" value="UniProtKB-SubCell"/>
</dbReference>
<dbReference type="PANTHER" id="PTHR43099">
    <property type="entry name" value="UPF0053 PROTEIN YRKA"/>
    <property type="match status" value="1"/>
</dbReference>
<dbReference type="InterPro" id="IPR000644">
    <property type="entry name" value="CBS_dom"/>
</dbReference>
<evidence type="ECO:0000256" key="3">
    <source>
        <dbReference type="ARBA" id="ARBA00022692"/>
    </source>
</evidence>
<feature type="domain" description="CBS" evidence="11">
    <location>
        <begin position="284"/>
        <end position="344"/>
    </location>
</feature>
<dbReference type="InterPro" id="IPR002550">
    <property type="entry name" value="CNNM"/>
</dbReference>
<dbReference type="InParanoid" id="A0A3N0V824"/>
<keyword evidence="5 9" id="KW-1133">Transmembrane helix</keyword>
<keyword evidence="3 9" id="KW-0812">Transmembrane</keyword>
<evidence type="ECO:0000313" key="14">
    <source>
        <dbReference type="Proteomes" id="UP000282106"/>
    </source>
</evidence>
<keyword evidence="4" id="KW-0677">Repeat</keyword>
<evidence type="ECO:0000256" key="8">
    <source>
        <dbReference type="PROSITE-ProRule" id="PRU00703"/>
    </source>
</evidence>
<dbReference type="EMBL" id="RJVO01000006">
    <property type="protein sequence ID" value="ROH88845.1"/>
    <property type="molecule type" value="Genomic_DNA"/>
</dbReference>
<dbReference type="Gene3D" id="3.30.465.10">
    <property type="match status" value="1"/>
</dbReference>
<dbReference type="SUPFAM" id="SSF54631">
    <property type="entry name" value="CBS-domain pair"/>
    <property type="match status" value="1"/>
</dbReference>
<dbReference type="SMART" id="SM01091">
    <property type="entry name" value="CorC_HlyC"/>
    <property type="match status" value="1"/>
</dbReference>
<gene>
    <name evidence="13" type="ORF">ED208_13310</name>
</gene>
<evidence type="ECO:0000256" key="7">
    <source>
        <dbReference type="ARBA" id="ARBA00023136"/>
    </source>
</evidence>
<dbReference type="Pfam" id="PF00571">
    <property type="entry name" value="CBS"/>
    <property type="match status" value="2"/>
</dbReference>
<dbReference type="GO" id="GO:0050660">
    <property type="term" value="F:flavin adenine dinucleotide binding"/>
    <property type="evidence" value="ECO:0007669"/>
    <property type="project" value="InterPro"/>
</dbReference>
<proteinExistence type="predicted"/>
<evidence type="ECO:0000256" key="5">
    <source>
        <dbReference type="ARBA" id="ARBA00022989"/>
    </source>
</evidence>
<keyword evidence="2" id="KW-1003">Cell membrane</keyword>
<feature type="domain" description="CNNM transmembrane" evidence="12">
    <location>
        <begin position="1"/>
        <end position="208"/>
    </location>
</feature>
<comment type="caution">
    <text evidence="13">The sequence shown here is derived from an EMBL/GenBank/DDBJ whole genome shotgun (WGS) entry which is preliminary data.</text>
</comment>
<evidence type="ECO:0000259" key="11">
    <source>
        <dbReference type="PROSITE" id="PS51371"/>
    </source>
</evidence>
<reference evidence="13 14" key="1">
    <citation type="submission" date="2018-10" db="EMBL/GenBank/DDBJ databases">
        <authorList>
            <person name="Chen W.-M."/>
        </authorList>
    </citation>
    <scope>NUCLEOTIDE SEQUENCE [LARGE SCALE GENOMIC DNA]</scope>
    <source>
        <strain evidence="13 14">THS-13</strain>
    </source>
</reference>
<evidence type="ECO:0000256" key="4">
    <source>
        <dbReference type="ARBA" id="ARBA00022737"/>
    </source>
</evidence>
<dbReference type="InterPro" id="IPR051676">
    <property type="entry name" value="UPF0053_domain"/>
</dbReference>
<dbReference type="PROSITE" id="PS51846">
    <property type="entry name" value="CNNM"/>
    <property type="match status" value="1"/>
</dbReference>
<dbReference type="Pfam" id="PF01595">
    <property type="entry name" value="CNNM"/>
    <property type="match status" value="1"/>
</dbReference>
<keyword evidence="7 9" id="KW-0472">Membrane</keyword>
<dbReference type="InterPro" id="IPR044751">
    <property type="entry name" value="Ion_transp-like_CBS"/>
</dbReference>
<feature type="transmembrane region" description="Helical" evidence="10">
    <location>
        <begin position="104"/>
        <end position="124"/>
    </location>
</feature>
<keyword evidence="14" id="KW-1185">Reference proteome</keyword>
<sequence>MGNSLLLLFALFLVVLNGFFVAAEFAIVKLRGTRVAELRESNGLRGQMLARVHRNLDAYLSACQLGITLSSLGLGWVGEPAFASLLEPLLASVGVTDPETVHTVAFLAAFSLISYLHIVIGELAPKSMALRRPEATSLWTALPLFLFYWGMYPFIWVLNASANRVLRWFGLATTGHGHDSYSQDELRMILHMNRAAADGPHSEVNHWLSHALELPELTVGDLMRPWREVVALAADDEHLDLRRTFLQHRYSRYPLLDAAGEPIAVVHIKDVLLIGASDGYSRRLREEANELIRVHEDDPVLPLLREFRQGASHFAVVDDGFGKVLGFLTLEDIIEAMLGEIVDEHERERSSQVRRRIQRLRDGSLLARGDTALFRIERALGQSLDGSEDYNTLSGWLMAKLDQIPRAGDQVRAERWRFEVQAANGPRVERVRIHPV</sequence>
<comment type="subcellular location">
    <subcellularLocation>
        <location evidence="1">Cell membrane</location>
        <topology evidence="1">Multi-pass membrane protein</topology>
    </subcellularLocation>
</comment>
<evidence type="ECO:0000256" key="2">
    <source>
        <dbReference type="ARBA" id="ARBA00022475"/>
    </source>
</evidence>
<evidence type="ECO:0000313" key="13">
    <source>
        <dbReference type="EMBL" id="ROH88845.1"/>
    </source>
</evidence>
<dbReference type="Gene3D" id="3.10.580.10">
    <property type="entry name" value="CBS-domain"/>
    <property type="match status" value="1"/>
</dbReference>
<name>A0A3N0V824_9GAMM</name>
<dbReference type="AlphaFoldDB" id="A0A3N0V824"/>
<dbReference type="InterPro" id="IPR036318">
    <property type="entry name" value="FAD-bd_PCMH-like_sf"/>
</dbReference>
<dbReference type="CDD" id="cd04590">
    <property type="entry name" value="CBS_pair_CorC_HlyC_assoc"/>
    <property type="match status" value="1"/>
</dbReference>
<dbReference type="InterPro" id="IPR016169">
    <property type="entry name" value="FAD-bd_PCMH_sub2"/>
</dbReference>
<evidence type="ECO:0000256" key="10">
    <source>
        <dbReference type="SAM" id="Phobius"/>
    </source>
</evidence>
<evidence type="ECO:0000256" key="9">
    <source>
        <dbReference type="PROSITE-ProRule" id="PRU01193"/>
    </source>
</evidence>
<feature type="domain" description="CBS" evidence="11">
    <location>
        <begin position="223"/>
        <end position="281"/>
    </location>
</feature>
<protein>
    <submittedName>
        <fullName evidence="13">HlyC/CorC family transporter</fullName>
    </submittedName>
</protein>
<accession>A0A3N0V824</accession>
<dbReference type="PANTHER" id="PTHR43099:SF5">
    <property type="entry name" value="HLYC_CORC FAMILY TRANSPORTER"/>
    <property type="match status" value="1"/>
</dbReference>
<keyword evidence="6 8" id="KW-0129">CBS domain</keyword>
<dbReference type="SMART" id="SM00116">
    <property type="entry name" value="CBS"/>
    <property type="match status" value="2"/>
</dbReference>
<evidence type="ECO:0000256" key="1">
    <source>
        <dbReference type="ARBA" id="ARBA00004651"/>
    </source>
</evidence>
<evidence type="ECO:0000256" key="6">
    <source>
        <dbReference type="ARBA" id="ARBA00023122"/>
    </source>
</evidence>
<dbReference type="Proteomes" id="UP000282106">
    <property type="component" value="Unassembled WGS sequence"/>
</dbReference>
<dbReference type="InterPro" id="IPR046342">
    <property type="entry name" value="CBS_dom_sf"/>
</dbReference>
<organism evidence="13 14">
    <name type="scientific">Stagnimonas aquatica</name>
    <dbReference type="NCBI Taxonomy" id="2689987"/>
    <lineage>
        <taxon>Bacteria</taxon>
        <taxon>Pseudomonadati</taxon>
        <taxon>Pseudomonadota</taxon>
        <taxon>Gammaproteobacteria</taxon>
        <taxon>Nevskiales</taxon>
        <taxon>Nevskiaceae</taxon>
        <taxon>Stagnimonas</taxon>
    </lineage>
</organism>